<evidence type="ECO:0000256" key="4">
    <source>
        <dbReference type="ARBA" id="ARBA00022692"/>
    </source>
</evidence>
<accession>A0A8J2S4E9</accession>
<dbReference type="InterPro" id="IPR005821">
    <property type="entry name" value="Ion_trans_dom"/>
</dbReference>
<evidence type="ECO:0000256" key="9">
    <source>
        <dbReference type="ARBA" id="ARBA00023136"/>
    </source>
</evidence>
<dbReference type="InterPro" id="IPR036770">
    <property type="entry name" value="Ankyrin_rpt-contain_sf"/>
</dbReference>
<dbReference type="EMBL" id="CAKKLH010000292">
    <property type="protein sequence ID" value="CAH0109231.1"/>
    <property type="molecule type" value="Genomic_DNA"/>
</dbReference>
<name>A0A8J2S4E9_9CRUS</name>
<evidence type="ECO:0000256" key="5">
    <source>
        <dbReference type="ARBA" id="ARBA00022737"/>
    </source>
</evidence>
<dbReference type="PANTHER" id="PTHR47143">
    <property type="entry name" value="TRANSIENT RECEPTOR POTENTIAL CATION CHANNEL PROTEIN PAINLESS"/>
    <property type="match status" value="1"/>
</dbReference>
<evidence type="ECO:0000259" key="13">
    <source>
        <dbReference type="Pfam" id="PF00520"/>
    </source>
</evidence>
<protein>
    <recommendedName>
        <fullName evidence="13">Ion transport domain-containing protein</fullName>
    </recommendedName>
</protein>
<dbReference type="Pfam" id="PF00520">
    <property type="entry name" value="Ion_trans"/>
    <property type="match status" value="1"/>
</dbReference>
<dbReference type="AlphaFoldDB" id="A0A8J2S4E9"/>
<dbReference type="Pfam" id="PF12796">
    <property type="entry name" value="Ank_2"/>
    <property type="match status" value="2"/>
</dbReference>
<evidence type="ECO:0000256" key="10">
    <source>
        <dbReference type="ARBA" id="ARBA00023303"/>
    </source>
</evidence>
<evidence type="ECO:0000256" key="7">
    <source>
        <dbReference type="ARBA" id="ARBA00023043"/>
    </source>
</evidence>
<dbReference type="PROSITE" id="PS50297">
    <property type="entry name" value="ANK_REP_REGION"/>
    <property type="match status" value="2"/>
</dbReference>
<feature type="repeat" description="ANK" evidence="11">
    <location>
        <begin position="82"/>
        <end position="114"/>
    </location>
</feature>
<evidence type="ECO:0000313" key="14">
    <source>
        <dbReference type="EMBL" id="CAH0109231.1"/>
    </source>
</evidence>
<keyword evidence="4 12" id="KW-0812">Transmembrane</keyword>
<feature type="transmembrane region" description="Helical" evidence="12">
    <location>
        <begin position="610"/>
        <end position="628"/>
    </location>
</feature>
<feature type="transmembrane region" description="Helical" evidence="12">
    <location>
        <begin position="670"/>
        <end position="689"/>
    </location>
</feature>
<comment type="caution">
    <text evidence="14">The sequence shown here is derived from an EMBL/GenBank/DDBJ whole genome shotgun (WGS) entry which is preliminary data.</text>
</comment>
<evidence type="ECO:0000256" key="12">
    <source>
        <dbReference type="SAM" id="Phobius"/>
    </source>
</evidence>
<dbReference type="GO" id="GO:0005216">
    <property type="term" value="F:monoatomic ion channel activity"/>
    <property type="evidence" value="ECO:0007669"/>
    <property type="project" value="InterPro"/>
</dbReference>
<keyword evidence="8" id="KW-0406">Ion transport</keyword>
<evidence type="ECO:0000256" key="11">
    <source>
        <dbReference type="PROSITE-ProRule" id="PRU00023"/>
    </source>
</evidence>
<dbReference type="Pfam" id="PF00023">
    <property type="entry name" value="Ank"/>
    <property type="match status" value="1"/>
</dbReference>
<dbReference type="InterPro" id="IPR052076">
    <property type="entry name" value="TRP_cation_channel"/>
</dbReference>
<evidence type="ECO:0000256" key="6">
    <source>
        <dbReference type="ARBA" id="ARBA00022989"/>
    </source>
</evidence>
<dbReference type="PANTHER" id="PTHR47143:SF4">
    <property type="entry name" value="TRANSIENT RECEPTOR POTENTIAL CATION CHANNEL PROTEIN PAINLESS"/>
    <property type="match status" value="1"/>
</dbReference>
<keyword evidence="6 12" id="KW-1133">Transmembrane helix</keyword>
<dbReference type="Gene3D" id="1.25.40.20">
    <property type="entry name" value="Ankyrin repeat-containing domain"/>
    <property type="match status" value="2"/>
</dbReference>
<evidence type="ECO:0000256" key="3">
    <source>
        <dbReference type="ARBA" id="ARBA00022606"/>
    </source>
</evidence>
<dbReference type="PROSITE" id="PS50088">
    <property type="entry name" value="ANK_REPEAT"/>
    <property type="match status" value="4"/>
</dbReference>
<evidence type="ECO:0000256" key="2">
    <source>
        <dbReference type="ARBA" id="ARBA00022448"/>
    </source>
</evidence>
<proteinExistence type="predicted"/>
<keyword evidence="10" id="KW-0407">Ion channel</keyword>
<feature type="transmembrane region" description="Helical" evidence="12">
    <location>
        <begin position="709"/>
        <end position="731"/>
    </location>
</feature>
<dbReference type="SMART" id="SM00248">
    <property type="entry name" value="ANK"/>
    <property type="match status" value="8"/>
</dbReference>
<feature type="repeat" description="ANK" evidence="11">
    <location>
        <begin position="158"/>
        <end position="190"/>
    </location>
</feature>
<feature type="repeat" description="ANK" evidence="11">
    <location>
        <begin position="418"/>
        <end position="450"/>
    </location>
</feature>
<dbReference type="InterPro" id="IPR002110">
    <property type="entry name" value="Ankyrin_rpt"/>
</dbReference>
<feature type="transmembrane region" description="Helical" evidence="12">
    <location>
        <begin position="577"/>
        <end position="598"/>
    </location>
</feature>
<dbReference type="OrthoDB" id="2157354at2759"/>
<keyword evidence="7 11" id="KW-0040">ANK repeat</keyword>
<evidence type="ECO:0000256" key="8">
    <source>
        <dbReference type="ARBA" id="ARBA00023065"/>
    </source>
</evidence>
<dbReference type="GO" id="GO:0034703">
    <property type="term" value="C:cation channel complex"/>
    <property type="evidence" value="ECO:0007669"/>
    <property type="project" value="UniProtKB-ARBA"/>
</dbReference>
<dbReference type="SUPFAM" id="SSF48403">
    <property type="entry name" value="Ankyrin repeat"/>
    <property type="match status" value="2"/>
</dbReference>
<dbReference type="Proteomes" id="UP000789390">
    <property type="component" value="Unassembled WGS sequence"/>
</dbReference>
<feature type="repeat" description="ANK" evidence="11">
    <location>
        <begin position="48"/>
        <end position="80"/>
    </location>
</feature>
<gene>
    <name evidence="14" type="ORF">DGAL_LOCUS12703</name>
</gene>
<evidence type="ECO:0000313" key="15">
    <source>
        <dbReference type="Proteomes" id="UP000789390"/>
    </source>
</evidence>
<organism evidence="14 15">
    <name type="scientific">Daphnia galeata</name>
    <dbReference type="NCBI Taxonomy" id="27404"/>
    <lineage>
        <taxon>Eukaryota</taxon>
        <taxon>Metazoa</taxon>
        <taxon>Ecdysozoa</taxon>
        <taxon>Arthropoda</taxon>
        <taxon>Crustacea</taxon>
        <taxon>Branchiopoda</taxon>
        <taxon>Diplostraca</taxon>
        <taxon>Cladocera</taxon>
        <taxon>Anomopoda</taxon>
        <taxon>Daphniidae</taxon>
        <taxon>Daphnia</taxon>
    </lineage>
</organism>
<keyword evidence="3" id="KW-0716">Sensory transduction</keyword>
<sequence>MERRNSKSDRSAKLLQAIQQEDLETFKTILSTATPDEVSINKVHGFPHLTSCLQMAIKRGLLAFVELLLDAGAEVNDYNATNKQSSIHLAIGNNRPESLELLLRFGANVNQREGEGGRTPLHTLISKWNSKGYEEFRWTYFDLLLSQPAIDINIQDNGENTPLELAVYKNLQQVAKKLLQAGAVVNQRIRQLMEEKMPDLLSEYPEDEGAAAANNNPDEINSDYLESEIWKALRNSSQERFQSLLDTVQAVSIITIFGDPYKKLMRTLSLRLDIVVVAGGVGTSVNLSTSSSDHNPTLLQYACEWQMPWAVFSLLAARVDPNQTSNKSSTPALIKAILKGNVEIVKMLVNHPHILLDAVDRVHTGQTALHKIAQKLHDANSLDEKTRYVQCLCILLSSSNSQRDPGGSFINVNAQDAFGNTALHYAALSGVEDAVLQLLSNGANLGIKNHLGETAVKRIMPSTLETFLDSCIRSTDGEDVSSQNFSITFDYSLLAPPRSIPHPPQQLQPSETGITFSNHNDAVESISLHNSQDEEEKILPECEALWHLSTSTKHQYLLKHPLVTSFLMLKWHHIRKFYYMNVLVYTLTMLVLSTYILLLHSGYDPESSRIPLAILWYVLGFFIAILLVREFFQLGIAPLRYLFSPENYIELAMMGCTVAVLAHWDDPDPWRHVSAIAVLLAWTEGLLLLGRHPQLSIFVTMFTTVSLTFLRLLTWYSVLLIGFGLSFFIVFGGEKPAEDGKEAKESAFASIPVSLLKVVAMMTGELEYGDLPFDASPFISRFIFLAFLFLITIVLLNLLNGMAVSDTQAIQCKAETIGYVSRVELISYLESMLLGDPFHFLVDWPPFAFIRRHCPSFSPLSSLMRGKSLRRFIRAESAVLFYQCLPNKTFTVYPRRNNVNQVSPINTPNEEMKKFRLDEDILQNACQRVQDNRQQRSLQESNAQILSEVERLHAALLLLQDQHSKLFQMLQNGSQQS</sequence>
<comment type="subcellular location">
    <subcellularLocation>
        <location evidence="1">Membrane</location>
        <topology evidence="1">Multi-pass membrane protein</topology>
    </subcellularLocation>
</comment>
<evidence type="ECO:0000256" key="1">
    <source>
        <dbReference type="ARBA" id="ARBA00004141"/>
    </source>
</evidence>
<feature type="transmembrane region" description="Helical" evidence="12">
    <location>
        <begin position="778"/>
        <end position="799"/>
    </location>
</feature>
<keyword evidence="2" id="KW-0813">Transport</keyword>
<feature type="domain" description="Ion transport" evidence="13">
    <location>
        <begin position="584"/>
        <end position="813"/>
    </location>
</feature>
<keyword evidence="9 12" id="KW-0472">Membrane</keyword>
<keyword evidence="15" id="KW-1185">Reference proteome</keyword>
<reference evidence="14" key="1">
    <citation type="submission" date="2021-11" db="EMBL/GenBank/DDBJ databases">
        <authorList>
            <person name="Schell T."/>
        </authorList>
    </citation>
    <scope>NUCLEOTIDE SEQUENCE</scope>
    <source>
        <strain evidence="14">M5</strain>
    </source>
</reference>
<keyword evidence="5" id="KW-0677">Repeat</keyword>